<evidence type="ECO:0000256" key="1">
    <source>
        <dbReference type="ARBA" id="ARBA00007174"/>
    </source>
</evidence>
<gene>
    <name evidence="6 9" type="primary">msrB</name>
    <name evidence="8" type="ORF">EV680_10738</name>
    <name evidence="9" type="ORF">LVJ78_02720</name>
</gene>
<evidence type="ECO:0000313" key="8">
    <source>
        <dbReference type="EMBL" id="TCP07415.1"/>
    </source>
</evidence>
<feature type="binding site" evidence="6">
    <location>
        <position position="96"/>
    </location>
    <ligand>
        <name>Zn(2+)</name>
        <dbReference type="ChEBI" id="CHEBI:29105"/>
    </ligand>
</feature>
<dbReference type="InterPro" id="IPR028427">
    <property type="entry name" value="Met_Sox_Rdtase_MsrB"/>
</dbReference>
<dbReference type="InterPro" id="IPR002579">
    <property type="entry name" value="Met_Sox_Rdtase_MsrB_dom"/>
</dbReference>
<feature type="binding site" evidence="6">
    <location>
        <position position="99"/>
    </location>
    <ligand>
        <name>Zn(2+)</name>
        <dbReference type="ChEBI" id="CHEBI:29105"/>
    </ligand>
</feature>
<keyword evidence="4 6" id="KW-0560">Oxidoreductase</keyword>
<keyword evidence="3 6" id="KW-0862">Zinc</keyword>
<evidence type="ECO:0000256" key="5">
    <source>
        <dbReference type="ARBA" id="ARBA00048488"/>
    </source>
</evidence>
<evidence type="ECO:0000259" key="7">
    <source>
        <dbReference type="PROSITE" id="PS51790"/>
    </source>
</evidence>
<dbReference type="Proteomes" id="UP000294721">
    <property type="component" value="Unassembled WGS sequence"/>
</dbReference>
<feature type="active site" description="Nucleophile" evidence="6">
    <location>
        <position position="119"/>
    </location>
</feature>
<dbReference type="GO" id="GO:0030091">
    <property type="term" value="P:protein repair"/>
    <property type="evidence" value="ECO:0007669"/>
    <property type="project" value="InterPro"/>
</dbReference>
<evidence type="ECO:0000313" key="10">
    <source>
        <dbReference type="Proteomes" id="UP000294721"/>
    </source>
</evidence>
<dbReference type="GO" id="GO:0006979">
    <property type="term" value="P:response to oxidative stress"/>
    <property type="evidence" value="ECO:0007669"/>
    <property type="project" value="InterPro"/>
</dbReference>
<proteinExistence type="inferred from homology"/>
<dbReference type="EC" id="1.8.4.12" evidence="6"/>
<reference evidence="9" key="3">
    <citation type="journal article" date="2022" name="Res Sq">
        <title>Evolution of multicellular longitudinally dividing oral cavity symbionts (Neisseriaceae).</title>
        <authorList>
            <person name="Nyongesa S."/>
            <person name="Weber P."/>
            <person name="Bernet E."/>
            <person name="Pullido F."/>
            <person name="Nieckarz M."/>
            <person name="Delaby M."/>
            <person name="Nieves C."/>
            <person name="Viehboeck T."/>
            <person name="Krause N."/>
            <person name="Rivera-Millot A."/>
            <person name="Nakamura A."/>
            <person name="Vischer N."/>
            <person name="VanNieuwenhze M."/>
            <person name="Brun Y."/>
            <person name="Cava F."/>
            <person name="Bulgheresi S."/>
            <person name="Veyrier F."/>
        </authorList>
    </citation>
    <scope>NUCLEOTIDE SEQUENCE</scope>
    <source>
        <strain evidence="9">1258/02</strain>
    </source>
</reference>
<reference evidence="8 10" key="1">
    <citation type="submission" date="2019-03" db="EMBL/GenBank/DDBJ databases">
        <title>Genomic Encyclopedia of Type Strains, Phase IV (KMG-IV): sequencing the most valuable type-strain genomes for metagenomic binning, comparative biology and taxonomic classification.</title>
        <authorList>
            <person name="Goeker M."/>
        </authorList>
    </citation>
    <scope>NUCLEOTIDE SEQUENCE [LARGE SCALE GENOMIC DNA]</scope>
    <source>
        <strain evidence="8 10">DSM 17474</strain>
    </source>
</reference>
<evidence type="ECO:0000256" key="4">
    <source>
        <dbReference type="ARBA" id="ARBA00023002"/>
    </source>
</evidence>
<comment type="similarity">
    <text evidence="1 6">Belongs to the MsrB Met sulfoxide reductase family.</text>
</comment>
<dbReference type="SUPFAM" id="SSF51316">
    <property type="entry name" value="Mss4-like"/>
    <property type="match status" value="1"/>
</dbReference>
<dbReference type="HAMAP" id="MF_01400">
    <property type="entry name" value="MsrB"/>
    <property type="match status" value="1"/>
</dbReference>
<dbReference type="Gene3D" id="2.170.150.20">
    <property type="entry name" value="Peptide methionine sulfoxide reductase"/>
    <property type="match status" value="1"/>
</dbReference>
<dbReference type="GO" id="GO:0008270">
    <property type="term" value="F:zinc ion binding"/>
    <property type="evidence" value="ECO:0007669"/>
    <property type="project" value="UniProtKB-UniRule"/>
</dbReference>
<comment type="catalytic activity">
    <reaction evidence="5 6">
        <text>L-methionyl-[protein] + [thioredoxin]-disulfide + H2O = L-methionyl-(R)-S-oxide-[protein] + [thioredoxin]-dithiol</text>
        <dbReference type="Rhea" id="RHEA:24164"/>
        <dbReference type="Rhea" id="RHEA-COMP:10698"/>
        <dbReference type="Rhea" id="RHEA-COMP:10700"/>
        <dbReference type="Rhea" id="RHEA-COMP:12313"/>
        <dbReference type="Rhea" id="RHEA-COMP:12314"/>
        <dbReference type="ChEBI" id="CHEBI:15377"/>
        <dbReference type="ChEBI" id="CHEBI:16044"/>
        <dbReference type="ChEBI" id="CHEBI:29950"/>
        <dbReference type="ChEBI" id="CHEBI:45764"/>
        <dbReference type="ChEBI" id="CHEBI:50058"/>
        <dbReference type="EC" id="1.8.4.12"/>
    </reaction>
</comment>
<dbReference type="InterPro" id="IPR011057">
    <property type="entry name" value="Mss4-like_sf"/>
</dbReference>
<protein>
    <recommendedName>
        <fullName evidence="6">Peptide methionine sulfoxide reductase MsrB</fullName>
        <ecNumber evidence="6">1.8.4.12</ecNumber>
    </recommendedName>
    <alternativeName>
        <fullName evidence="6">Peptide-methionine (R)-S-oxide reductase</fullName>
    </alternativeName>
</protein>
<accession>A0AAE9KHF9</accession>
<keyword evidence="10" id="KW-1185">Reference proteome</keyword>
<dbReference type="GO" id="GO:0033743">
    <property type="term" value="F:peptide-methionine (R)-S-oxide reductase activity"/>
    <property type="evidence" value="ECO:0007669"/>
    <property type="project" value="UniProtKB-UniRule"/>
</dbReference>
<dbReference type="Proteomes" id="UP000829756">
    <property type="component" value="Chromosome"/>
</dbReference>
<comment type="cofactor">
    <cofactor evidence="6">
        <name>Zn(2+)</name>
        <dbReference type="ChEBI" id="CHEBI:29105"/>
    </cofactor>
    <text evidence="6">Binds 1 zinc ion per subunit. The zinc ion is important for the structural integrity of the protein.</text>
</comment>
<keyword evidence="2 6" id="KW-0479">Metal-binding</keyword>
<feature type="binding site" evidence="6">
    <location>
        <position position="47"/>
    </location>
    <ligand>
        <name>Zn(2+)</name>
        <dbReference type="ChEBI" id="CHEBI:29105"/>
    </ligand>
</feature>
<dbReference type="EMBL" id="SLXE01000007">
    <property type="protein sequence ID" value="TCP07415.1"/>
    <property type="molecule type" value="Genomic_DNA"/>
</dbReference>
<evidence type="ECO:0000256" key="6">
    <source>
        <dbReference type="HAMAP-Rule" id="MF_01400"/>
    </source>
</evidence>
<dbReference type="RefSeq" id="WP_132953413.1">
    <property type="nucleotide sequence ID" value="NZ_CALJUB010000179.1"/>
</dbReference>
<sequence>MDKIEKSSEEWRAELAPDVYHITREAGTERPFSGQYNHFDAAGDYHCACCGALLFKSQQKFDSHCGWPAFFEQAEPQSTYRVRDLSHGMVREEVRCRRCDAHLGHVFPDGPKPTGERYCINSLAMAFEAESK</sequence>
<evidence type="ECO:0000256" key="2">
    <source>
        <dbReference type="ARBA" id="ARBA00022723"/>
    </source>
</evidence>
<dbReference type="EMBL" id="CP091507">
    <property type="protein sequence ID" value="UOO79950.1"/>
    <property type="molecule type" value="Genomic_DNA"/>
</dbReference>
<dbReference type="KEGG" id="usu:LVJ78_02720"/>
<dbReference type="GO" id="GO:0005737">
    <property type="term" value="C:cytoplasm"/>
    <property type="evidence" value="ECO:0007669"/>
    <property type="project" value="TreeGrafter"/>
</dbReference>
<dbReference type="PANTHER" id="PTHR10173">
    <property type="entry name" value="METHIONINE SULFOXIDE REDUCTASE"/>
    <property type="match status" value="1"/>
</dbReference>
<dbReference type="PANTHER" id="PTHR10173:SF52">
    <property type="entry name" value="METHIONINE-R-SULFOXIDE REDUCTASE B1"/>
    <property type="match status" value="1"/>
</dbReference>
<dbReference type="Pfam" id="PF01641">
    <property type="entry name" value="SelR"/>
    <property type="match status" value="1"/>
</dbReference>
<feature type="domain" description="MsrB" evidence="7">
    <location>
        <begin position="8"/>
        <end position="130"/>
    </location>
</feature>
<evidence type="ECO:0000256" key="3">
    <source>
        <dbReference type="ARBA" id="ARBA00022833"/>
    </source>
</evidence>
<evidence type="ECO:0000313" key="11">
    <source>
        <dbReference type="Proteomes" id="UP000829756"/>
    </source>
</evidence>
<organism evidence="9 11">
    <name type="scientific">Uruburuella suis</name>
    <dbReference type="NCBI Taxonomy" id="252130"/>
    <lineage>
        <taxon>Bacteria</taxon>
        <taxon>Pseudomonadati</taxon>
        <taxon>Pseudomonadota</taxon>
        <taxon>Betaproteobacteria</taxon>
        <taxon>Neisseriales</taxon>
        <taxon>Neisseriaceae</taxon>
        <taxon>Uruburuella</taxon>
    </lineage>
</organism>
<dbReference type="FunFam" id="2.170.150.20:FF:000001">
    <property type="entry name" value="Peptide methionine sulfoxide reductase MsrB"/>
    <property type="match status" value="1"/>
</dbReference>
<feature type="binding site" evidence="6">
    <location>
        <position position="50"/>
    </location>
    <ligand>
        <name>Zn(2+)</name>
        <dbReference type="ChEBI" id="CHEBI:29105"/>
    </ligand>
</feature>
<name>A0AAE9KHF9_9NEIS</name>
<reference evidence="9" key="2">
    <citation type="submission" date="2021-12" db="EMBL/GenBank/DDBJ databases">
        <authorList>
            <person name="Veyrier F.J."/>
        </authorList>
    </citation>
    <scope>NUCLEOTIDE SEQUENCE</scope>
    <source>
        <strain evidence="9">1258/02</strain>
    </source>
</reference>
<dbReference type="AlphaFoldDB" id="A0AAE9KHF9"/>
<evidence type="ECO:0000313" key="9">
    <source>
        <dbReference type="EMBL" id="UOO79950.1"/>
    </source>
</evidence>
<dbReference type="NCBIfam" id="TIGR00357">
    <property type="entry name" value="peptide-methionine (R)-S-oxide reductase MsrB"/>
    <property type="match status" value="1"/>
</dbReference>
<dbReference type="PROSITE" id="PS51790">
    <property type="entry name" value="MSRB"/>
    <property type="match status" value="1"/>
</dbReference>